<protein>
    <submittedName>
        <fullName evidence="2">Spermatogenesis-associated protein 46 isoform X1</fullName>
    </submittedName>
</protein>
<name>A0A6P6NXC5_CARAU</name>
<dbReference type="KEGG" id="caua:113091856"/>
<evidence type="ECO:0000313" key="1">
    <source>
        <dbReference type="Proteomes" id="UP000515129"/>
    </source>
</evidence>
<organism evidence="1 2">
    <name type="scientific">Carassius auratus</name>
    <name type="common">Goldfish</name>
    <dbReference type="NCBI Taxonomy" id="7957"/>
    <lineage>
        <taxon>Eukaryota</taxon>
        <taxon>Metazoa</taxon>
        <taxon>Chordata</taxon>
        <taxon>Craniata</taxon>
        <taxon>Vertebrata</taxon>
        <taxon>Euteleostomi</taxon>
        <taxon>Actinopterygii</taxon>
        <taxon>Neopterygii</taxon>
        <taxon>Teleostei</taxon>
        <taxon>Ostariophysi</taxon>
        <taxon>Cypriniformes</taxon>
        <taxon>Cyprinidae</taxon>
        <taxon>Cyprininae</taxon>
        <taxon>Carassius</taxon>
    </lineage>
</organism>
<dbReference type="InterPro" id="IPR040879">
    <property type="entry name" value="Spt46-like"/>
</dbReference>
<sequence length="155" mass="17749">MEKPGVKPSCSKILPKLCTVNLSFCTGINHVSRDLLTLGLNACFIRTVTATKEFCGITRYKCSGCLCFYSELEQLMTHIEQGWREGYSCRAFYRKLKDMKDCRELLTVQEEKEEAPASESDPQLCASLALRQSNRDEKLDMVLKWLQECLSSCWQ</sequence>
<dbReference type="CTD" id="284680"/>
<dbReference type="Pfam" id="PF17734">
    <property type="entry name" value="Spt46"/>
    <property type="match status" value="1"/>
</dbReference>
<keyword evidence="1" id="KW-1185">Reference proteome</keyword>
<dbReference type="AlphaFoldDB" id="A0A6P6NXC5"/>
<dbReference type="GeneID" id="113091856"/>
<dbReference type="Proteomes" id="UP000515129">
    <property type="component" value="Unplaced"/>
</dbReference>
<accession>A0A6P6NXC5</accession>
<dbReference type="OrthoDB" id="8898641at2759"/>
<gene>
    <name evidence="2" type="primary">spata46</name>
</gene>
<dbReference type="PANTHER" id="PTHR33517:SF2">
    <property type="entry name" value="PROTEIN FAM170B"/>
    <property type="match status" value="1"/>
</dbReference>
<dbReference type="PANTHER" id="PTHR33517">
    <property type="entry name" value="PROTEIN FAM170B-RELATED"/>
    <property type="match status" value="1"/>
</dbReference>
<proteinExistence type="predicted"/>
<dbReference type="GO" id="GO:0009566">
    <property type="term" value="P:fertilization"/>
    <property type="evidence" value="ECO:0007669"/>
    <property type="project" value="TreeGrafter"/>
</dbReference>
<dbReference type="RefSeq" id="XP_026113305.1">
    <property type="nucleotide sequence ID" value="XM_026257520.1"/>
</dbReference>
<evidence type="ECO:0000313" key="2">
    <source>
        <dbReference type="RefSeq" id="XP_026113305.1"/>
    </source>
</evidence>
<reference evidence="2" key="1">
    <citation type="submission" date="2025-08" db="UniProtKB">
        <authorList>
            <consortium name="RefSeq"/>
        </authorList>
    </citation>
    <scope>IDENTIFICATION</scope>
    <source>
        <strain evidence="2">Wakin</strain>
        <tissue evidence="2">Muscle</tissue>
    </source>
</reference>